<keyword evidence="3" id="KW-1185">Reference proteome</keyword>
<dbReference type="Pfam" id="PF00300">
    <property type="entry name" value="His_Phos_1"/>
    <property type="match status" value="1"/>
</dbReference>
<evidence type="ECO:0000313" key="2">
    <source>
        <dbReference type="EMBL" id="AMM31319.1"/>
    </source>
</evidence>
<dbReference type="Proteomes" id="UP000070134">
    <property type="component" value="Chromosome"/>
</dbReference>
<dbReference type="Gene3D" id="3.40.50.1240">
    <property type="entry name" value="Phosphoglycerate mutase-like"/>
    <property type="match status" value="1"/>
</dbReference>
<proteinExistence type="predicted"/>
<dbReference type="RefSeq" id="WP_066495146.1">
    <property type="nucleotide sequence ID" value="NZ_BJMO01000022.1"/>
</dbReference>
<reference evidence="2 3" key="1">
    <citation type="submission" date="2016-02" db="EMBL/GenBank/DDBJ databases">
        <title>Complete genome of Sinomonas atrocyanea KCTC 3377.</title>
        <authorList>
            <person name="Kim K.M."/>
        </authorList>
    </citation>
    <scope>NUCLEOTIDE SEQUENCE [LARGE SCALE GENOMIC DNA]</scope>
    <source>
        <strain evidence="2 3">KCTC 3377</strain>
    </source>
</reference>
<dbReference type="OrthoDB" id="9810154at2"/>
<evidence type="ECO:0000313" key="3">
    <source>
        <dbReference type="Proteomes" id="UP000070134"/>
    </source>
</evidence>
<evidence type="ECO:0000256" key="1">
    <source>
        <dbReference type="PIRSR" id="PIRSR613078-2"/>
    </source>
</evidence>
<dbReference type="KEGG" id="satk:SA2016_0627"/>
<dbReference type="EMBL" id="CP014518">
    <property type="protein sequence ID" value="AMM31319.1"/>
    <property type="molecule type" value="Genomic_DNA"/>
</dbReference>
<dbReference type="InterPro" id="IPR013078">
    <property type="entry name" value="His_Pase_superF_clade-1"/>
</dbReference>
<dbReference type="AlphaFoldDB" id="A0A126ZVW7"/>
<dbReference type="STRING" id="37927.SA2016_0627"/>
<protein>
    <submittedName>
        <fullName evidence="2">Histidine phosphatase</fullName>
    </submittedName>
</protein>
<feature type="binding site" evidence="1">
    <location>
        <position position="62"/>
    </location>
    <ligand>
        <name>substrate</name>
    </ligand>
</feature>
<name>A0A126ZVW7_9MICC</name>
<dbReference type="PANTHER" id="PTHR47623">
    <property type="entry name" value="OS09G0287300 PROTEIN"/>
    <property type="match status" value="1"/>
</dbReference>
<sequence>MSKHHLKRLIVLRHAKAAWPEGVPDADRPLAERGHADAPEAGKWLVKHHIIPDFILCSTALRTRQTTTWVCEELGDRAPTPKLESGLYAASAARMLAVVNHVPETVRALLIVSHMPGVQDLALRLASRDSDQDAYMDAASHFPTTGLAVFETETPWAELDGQDARLVSFAVPRSKKKG</sequence>
<dbReference type="SMART" id="SM00855">
    <property type="entry name" value="PGAM"/>
    <property type="match status" value="1"/>
</dbReference>
<organism evidence="2 3">
    <name type="scientific">Sinomonas atrocyanea</name>
    <dbReference type="NCBI Taxonomy" id="37927"/>
    <lineage>
        <taxon>Bacteria</taxon>
        <taxon>Bacillati</taxon>
        <taxon>Actinomycetota</taxon>
        <taxon>Actinomycetes</taxon>
        <taxon>Micrococcales</taxon>
        <taxon>Micrococcaceae</taxon>
        <taxon>Sinomonas</taxon>
    </lineage>
</organism>
<dbReference type="InterPro" id="IPR029033">
    <property type="entry name" value="His_PPase_superfam"/>
</dbReference>
<accession>A0A126ZVW7</accession>
<dbReference type="CDD" id="cd07067">
    <property type="entry name" value="HP_PGM_like"/>
    <property type="match status" value="1"/>
</dbReference>
<dbReference type="PATRIC" id="fig|37927.3.peg.644"/>
<gene>
    <name evidence="2" type="ORF">SA2016_0627</name>
</gene>
<dbReference type="PANTHER" id="PTHR47623:SF1">
    <property type="entry name" value="OS09G0287300 PROTEIN"/>
    <property type="match status" value="1"/>
</dbReference>
<dbReference type="SUPFAM" id="SSF53254">
    <property type="entry name" value="Phosphoglycerate mutase-like"/>
    <property type="match status" value="1"/>
</dbReference>